<evidence type="ECO:0000313" key="2">
    <source>
        <dbReference type="Proteomes" id="UP000503096"/>
    </source>
</evidence>
<proteinExistence type="predicted"/>
<dbReference type="KEGG" id="upl:DSM104440_01081"/>
<dbReference type="PIRSF" id="PIRSF034110">
    <property type="entry name" value="DUF1203"/>
    <property type="match status" value="1"/>
</dbReference>
<dbReference type="Pfam" id="PF06718">
    <property type="entry name" value="DUF1203"/>
    <property type="match status" value="1"/>
</dbReference>
<evidence type="ECO:0008006" key="3">
    <source>
        <dbReference type="Google" id="ProtNLM"/>
    </source>
</evidence>
<accession>A0A6M4H5S0</accession>
<name>A0A6M4H5S0_9PROT</name>
<evidence type="ECO:0000313" key="1">
    <source>
        <dbReference type="EMBL" id="QJR14288.1"/>
    </source>
</evidence>
<gene>
    <name evidence="1" type="ORF">DSM104440_01081</name>
</gene>
<protein>
    <recommendedName>
        <fullName evidence="3">DUF1203 domain-containing protein</fullName>
    </recommendedName>
</protein>
<sequence length="164" mass="18110">MSHPKETEMLMAFRVRGLSPDLFSRYFAMSDAELRAAGALRLVAQEPGMPCRVSMAHIAPGDEVVLVNYEHLPELTPYRSRHAIYVGRGSTQPYDAVDVVPEVIRTRLVSVRAFDAGHMIVDADVVDGADSAALFERLLANPSVSYLHVHNAKRGCYSGRVERA</sequence>
<dbReference type="EMBL" id="CP053073">
    <property type="protein sequence ID" value="QJR14288.1"/>
    <property type="molecule type" value="Genomic_DNA"/>
</dbReference>
<dbReference type="Proteomes" id="UP000503096">
    <property type="component" value="Chromosome"/>
</dbReference>
<dbReference type="AlphaFoldDB" id="A0A6M4H5S0"/>
<keyword evidence="2" id="KW-1185">Reference proteome</keyword>
<dbReference type="InterPro" id="IPR009593">
    <property type="entry name" value="DUF1203"/>
</dbReference>
<reference evidence="1 2" key="1">
    <citation type="submission" date="2020-04" db="EMBL/GenBank/DDBJ databases">
        <title>Usitatibacter rugosus gen. nov., sp. nov. and Usitatibacter palustris sp. nov., novel members of Usitatibacteraceae fam. nov. within the order Nitrosomonadales isolated from soil.</title>
        <authorList>
            <person name="Huber K.J."/>
            <person name="Neumann-Schaal M."/>
            <person name="Geppert A."/>
            <person name="Luckner M."/>
            <person name="Wanner G."/>
            <person name="Overmann J."/>
        </authorList>
    </citation>
    <scope>NUCLEOTIDE SEQUENCE [LARGE SCALE GENOMIC DNA]</scope>
    <source>
        <strain evidence="1 2">Swamp67</strain>
    </source>
</reference>
<dbReference type="InParanoid" id="A0A6M4H5S0"/>
<organism evidence="1 2">
    <name type="scientific">Usitatibacter palustris</name>
    <dbReference type="NCBI Taxonomy" id="2732487"/>
    <lineage>
        <taxon>Bacteria</taxon>
        <taxon>Pseudomonadati</taxon>
        <taxon>Pseudomonadota</taxon>
        <taxon>Betaproteobacteria</taxon>
        <taxon>Nitrosomonadales</taxon>
        <taxon>Usitatibacteraceae</taxon>
        <taxon>Usitatibacter</taxon>
    </lineage>
</organism>